<dbReference type="RefSeq" id="XP_018134787.1">
    <property type="nucleotide sequence ID" value="XM_018270499.1"/>
</dbReference>
<dbReference type="Proteomes" id="UP000091956">
    <property type="component" value="Unassembled WGS sequence"/>
</dbReference>
<dbReference type="FunFam" id="1.20.910.10:FF:000003">
    <property type="entry name" value="Hydroxymethylpyrimidine/phosphomethylpyrimidine kinase THI20"/>
    <property type="match status" value="1"/>
</dbReference>
<dbReference type="PANTHER" id="PTHR20858:SF17">
    <property type="entry name" value="HYDROXYMETHYLPYRIMIDINE_PHOSPHOMETHYLPYRIMIDINE KINASE THI20-RELATED"/>
    <property type="match status" value="1"/>
</dbReference>
<organism evidence="3 4">
    <name type="scientific">Pseudogymnoascus verrucosus</name>
    <dbReference type="NCBI Taxonomy" id="342668"/>
    <lineage>
        <taxon>Eukaryota</taxon>
        <taxon>Fungi</taxon>
        <taxon>Dikarya</taxon>
        <taxon>Ascomycota</taxon>
        <taxon>Pezizomycotina</taxon>
        <taxon>Leotiomycetes</taxon>
        <taxon>Thelebolales</taxon>
        <taxon>Thelebolaceae</taxon>
        <taxon>Pseudogymnoascus</taxon>
    </lineage>
</organism>
<keyword evidence="4" id="KW-1185">Reference proteome</keyword>
<dbReference type="InterPro" id="IPR013749">
    <property type="entry name" value="PM/HMP-P_kinase-1"/>
</dbReference>
<dbReference type="InterPro" id="IPR004305">
    <property type="entry name" value="Thiaminase-2/PQQC"/>
</dbReference>
<dbReference type="Pfam" id="PF03070">
    <property type="entry name" value="TENA_THI-4"/>
    <property type="match status" value="1"/>
</dbReference>
<evidence type="ECO:0000313" key="3">
    <source>
        <dbReference type="EMBL" id="OBU01055.1"/>
    </source>
</evidence>
<accession>A0A2P2SW47</accession>
<dbReference type="SUPFAM" id="SSF53613">
    <property type="entry name" value="Ribokinase-like"/>
    <property type="match status" value="1"/>
</dbReference>
<name>A0A2P2SW47_9PEZI</name>
<dbReference type="STRING" id="342668.A0A2P2SW47"/>
<dbReference type="PANTHER" id="PTHR20858">
    <property type="entry name" value="PHOSPHOMETHYLPYRIMIDINE KINASE"/>
    <property type="match status" value="1"/>
</dbReference>
<dbReference type="GeneID" id="28834357"/>
<dbReference type="SUPFAM" id="SSF48613">
    <property type="entry name" value="Heme oxygenase-like"/>
    <property type="match status" value="1"/>
</dbReference>
<dbReference type="NCBIfam" id="TIGR04306">
    <property type="entry name" value="salvage_TenA"/>
    <property type="match status" value="1"/>
</dbReference>
<dbReference type="AlphaFoldDB" id="A0A2P2SW47"/>
<proteinExistence type="predicted"/>
<dbReference type="GO" id="GO:0009228">
    <property type="term" value="P:thiamine biosynthetic process"/>
    <property type="evidence" value="ECO:0007669"/>
    <property type="project" value="InterPro"/>
</dbReference>
<reference evidence="3 4" key="1">
    <citation type="submission" date="2016-03" db="EMBL/GenBank/DDBJ databases">
        <title>Comparative genomics of Pseudogymnoascus destructans, the fungus causing white-nose syndrome of bats.</title>
        <authorList>
            <person name="Palmer J.M."/>
            <person name="Drees K.P."/>
            <person name="Foster J.T."/>
            <person name="Lindner D.L."/>
        </authorList>
    </citation>
    <scope>NUCLEOTIDE SEQUENCE [LARGE SCALE GENOMIC DNA]</scope>
    <source>
        <strain evidence="3 4">UAMH 10579</strain>
    </source>
</reference>
<dbReference type="GO" id="GO:0005829">
    <property type="term" value="C:cytosol"/>
    <property type="evidence" value="ECO:0007669"/>
    <property type="project" value="TreeGrafter"/>
</dbReference>
<protein>
    <submittedName>
        <fullName evidence="3">Uncharacterized protein</fullName>
    </submittedName>
</protein>
<reference evidence="4" key="2">
    <citation type="journal article" date="2018" name="Nat. Commun.">
        <title>Extreme sensitivity to ultraviolet light in the fungal pathogen causing white-nose syndrome of bats.</title>
        <authorList>
            <person name="Palmer J.M."/>
            <person name="Drees K.P."/>
            <person name="Foster J.T."/>
            <person name="Lindner D.L."/>
        </authorList>
    </citation>
    <scope>NUCLEOTIDE SEQUENCE [LARGE SCALE GENOMIC DNA]</scope>
    <source>
        <strain evidence="4">UAMH 10579</strain>
    </source>
</reference>
<evidence type="ECO:0000259" key="2">
    <source>
        <dbReference type="Pfam" id="PF08543"/>
    </source>
</evidence>
<dbReference type="CDD" id="cd01169">
    <property type="entry name" value="HMPP_kinase"/>
    <property type="match status" value="1"/>
</dbReference>
<evidence type="ECO:0000313" key="4">
    <source>
        <dbReference type="Proteomes" id="UP000091956"/>
    </source>
</evidence>
<dbReference type="Pfam" id="PF08543">
    <property type="entry name" value="Phos_pyr_kin"/>
    <property type="match status" value="1"/>
</dbReference>
<dbReference type="InterPro" id="IPR027574">
    <property type="entry name" value="Thiaminase_II"/>
</dbReference>
<dbReference type="InterPro" id="IPR016084">
    <property type="entry name" value="Haem_Oase-like_multi-hlx"/>
</dbReference>
<dbReference type="InterPro" id="IPR029056">
    <property type="entry name" value="Ribokinase-like"/>
</dbReference>
<dbReference type="GO" id="GO:0008902">
    <property type="term" value="F:hydroxymethylpyrimidine kinase activity"/>
    <property type="evidence" value="ECO:0007669"/>
    <property type="project" value="TreeGrafter"/>
</dbReference>
<feature type="domain" description="Pyridoxamine kinase/Phosphomethylpyrimidine kinase" evidence="2">
    <location>
        <begin position="13"/>
        <end position="276"/>
    </location>
</feature>
<feature type="domain" description="Thiaminase-2/PQQC" evidence="1">
    <location>
        <begin position="299"/>
        <end position="495"/>
    </location>
</feature>
<dbReference type="EMBL" id="KV460207">
    <property type="protein sequence ID" value="OBU01055.1"/>
    <property type="molecule type" value="Genomic_DNA"/>
</dbReference>
<sequence length="526" mass="57354">MAQGRILVIAGSDSSGGAGLEADQKVIAAHGCYAMTATAALTAQNTTGVFGIQATPSDFVRKQIDACLDDIPVDVVKIGMLASAETVLVVADALRRHKVKKTVIDPVMVSTSGSHLLPEDAIKIMREQLLPLATILTPNVPEAMLLLSDAGIHAEAPTSVDDLVNIAKTVQSLGPEFVLLKGGHLPLQSNGVMASIESEKEMVVDVLYGAGAFIRIDSVYQESKNTHGTGCSLASAIASNIANGFDINRAVKAACRYVEAGIRTARDIGAGNGPINHFHSVYALPFAPGRFIEYLLDRPDVKVAWQKHTEHRFLERLADGTLPVELFKNYLIQDYLYLVQYARATALAGYKAKTLDEIAASATVVTHIIHEMNLHVEYCEAFGVSKEQILATEEDEACTAYTRYVLDVGHSEDWFALQIAMAPCLIGYGVIARRLYDDPLTKREGNIYWKWIENYVADDFAEAVKVGSDTIEKHALLLSPSRLEELVKIFIHATNVSFPLSPEPMNDVTDYLKMETGFWNMGEGQK</sequence>
<dbReference type="InterPro" id="IPR004399">
    <property type="entry name" value="HMP/HMP-P_kinase_dom"/>
</dbReference>
<dbReference type="Gene3D" id="1.20.910.10">
    <property type="entry name" value="Heme oxygenase-like"/>
    <property type="match status" value="1"/>
</dbReference>
<dbReference type="FunFam" id="3.40.1190.20:FF:000034">
    <property type="entry name" value="Putative hydroxymethylpyrimidine/ phosphomethylpyrimidine kinase 2"/>
    <property type="match status" value="1"/>
</dbReference>
<dbReference type="GO" id="GO:0008972">
    <property type="term" value="F:phosphomethylpyrimidine kinase activity"/>
    <property type="evidence" value="ECO:0007669"/>
    <property type="project" value="InterPro"/>
</dbReference>
<dbReference type="CDD" id="cd19367">
    <property type="entry name" value="TenA_C_ScTHI20-like"/>
    <property type="match status" value="1"/>
</dbReference>
<dbReference type="NCBIfam" id="TIGR00097">
    <property type="entry name" value="HMP-P_kinase"/>
    <property type="match status" value="1"/>
</dbReference>
<gene>
    <name evidence="3" type="ORF">VE01_00971</name>
</gene>
<dbReference type="GO" id="GO:0050334">
    <property type="term" value="F:thiaminase activity"/>
    <property type="evidence" value="ECO:0007669"/>
    <property type="project" value="InterPro"/>
</dbReference>
<dbReference type="OrthoDB" id="10028886at2759"/>
<dbReference type="Gene3D" id="3.40.1190.20">
    <property type="match status" value="1"/>
</dbReference>
<evidence type="ECO:0000259" key="1">
    <source>
        <dbReference type="Pfam" id="PF03070"/>
    </source>
</evidence>